<dbReference type="Pfam" id="PF01070">
    <property type="entry name" value="FMN_dh"/>
    <property type="match status" value="1"/>
</dbReference>
<keyword evidence="3 7" id="KW-0288">FMN</keyword>
<feature type="active site" description="Proton acceptor" evidence="6">
    <location>
        <position position="275"/>
    </location>
</feature>
<dbReference type="InterPro" id="IPR008259">
    <property type="entry name" value="FMN_hydac_DH_AS"/>
</dbReference>
<keyword evidence="4" id="KW-0560">Oxidoreductase</keyword>
<evidence type="ECO:0000256" key="4">
    <source>
        <dbReference type="ARBA" id="ARBA00023002"/>
    </source>
</evidence>
<evidence type="ECO:0000256" key="2">
    <source>
        <dbReference type="ARBA" id="ARBA00022630"/>
    </source>
</evidence>
<dbReference type="GO" id="GO:0005886">
    <property type="term" value="C:plasma membrane"/>
    <property type="evidence" value="ECO:0007669"/>
    <property type="project" value="TreeGrafter"/>
</dbReference>
<evidence type="ECO:0000256" key="7">
    <source>
        <dbReference type="PIRSR" id="PIRSR000138-2"/>
    </source>
</evidence>
<evidence type="ECO:0000313" key="10">
    <source>
        <dbReference type="Proteomes" id="UP000199677"/>
    </source>
</evidence>
<dbReference type="Proteomes" id="UP000199677">
    <property type="component" value="Unassembled WGS sequence"/>
</dbReference>
<dbReference type="PROSITE" id="PS00557">
    <property type="entry name" value="FMN_HYDROXY_ACID_DH_1"/>
    <property type="match status" value="1"/>
</dbReference>
<evidence type="ECO:0000259" key="8">
    <source>
        <dbReference type="PROSITE" id="PS51349"/>
    </source>
</evidence>
<dbReference type="InterPro" id="IPR013785">
    <property type="entry name" value="Aldolase_TIM"/>
</dbReference>
<dbReference type="InterPro" id="IPR012133">
    <property type="entry name" value="Alpha-hydoxy_acid_DH_FMN"/>
</dbReference>
<keyword evidence="2 7" id="KW-0285">Flavoprotein</keyword>
<dbReference type="AlphaFoldDB" id="A0A1H0JGJ7"/>
<dbReference type="GO" id="GO:0009060">
    <property type="term" value="P:aerobic respiration"/>
    <property type="evidence" value="ECO:0007669"/>
    <property type="project" value="TreeGrafter"/>
</dbReference>
<feature type="binding site" evidence="7">
    <location>
        <position position="133"/>
    </location>
    <ligand>
        <name>glyoxylate</name>
        <dbReference type="ChEBI" id="CHEBI:36655"/>
    </ligand>
</feature>
<feature type="binding site" evidence="7">
    <location>
        <begin position="305"/>
        <end position="309"/>
    </location>
    <ligand>
        <name>FMN</name>
        <dbReference type="ChEBI" id="CHEBI:58210"/>
    </ligand>
</feature>
<proteinExistence type="inferred from homology"/>
<dbReference type="InterPro" id="IPR037396">
    <property type="entry name" value="FMN_HAD"/>
</dbReference>
<gene>
    <name evidence="9" type="ORF">SAMN04487951_1278</name>
</gene>
<dbReference type="PANTHER" id="PTHR10578:SF107">
    <property type="entry name" value="2-HYDROXYACID OXIDASE 1"/>
    <property type="match status" value="1"/>
</dbReference>
<evidence type="ECO:0000256" key="6">
    <source>
        <dbReference type="PIRSR" id="PIRSR000138-1"/>
    </source>
</evidence>
<evidence type="ECO:0000256" key="3">
    <source>
        <dbReference type="ARBA" id="ARBA00022643"/>
    </source>
</evidence>
<evidence type="ECO:0000256" key="5">
    <source>
        <dbReference type="ARBA" id="ARBA00024042"/>
    </source>
</evidence>
<dbReference type="FunFam" id="3.20.20.70:FF:000029">
    <property type="entry name" value="L-lactate dehydrogenase"/>
    <property type="match status" value="1"/>
</dbReference>
<protein>
    <submittedName>
        <fullName evidence="9">(S)-mandelate dehydrogenase</fullName>
    </submittedName>
</protein>
<evidence type="ECO:0000256" key="1">
    <source>
        <dbReference type="ARBA" id="ARBA00001917"/>
    </source>
</evidence>
<dbReference type="SUPFAM" id="SSF51395">
    <property type="entry name" value="FMN-linked oxidoreductases"/>
    <property type="match status" value="1"/>
</dbReference>
<dbReference type="GO" id="GO:0010181">
    <property type="term" value="F:FMN binding"/>
    <property type="evidence" value="ECO:0007669"/>
    <property type="project" value="InterPro"/>
</dbReference>
<dbReference type="GO" id="GO:0004459">
    <property type="term" value="F:L-lactate dehydrogenase (NAD+) activity"/>
    <property type="evidence" value="ECO:0007669"/>
    <property type="project" value="TreeGrafter"/>
</dbReference>
<reference evidence="10" key="1">
    <citation type="submission" date="2016-10" db="EMBL/GenBank/DDBJ databases">
        <authorList>
            <person name="Varghese N."/>
            <person name="Submissions S."/>
        </authorList>
    </citation>
    <scope>NUCLEOTIDE SEQUENCE [LARGE SCALE GENOMIC DNA]</scope>
    <source>
        <strain evidence="10">CGMCC 1.6494</strain>
    </source>
</reference>
<feature type="binding site" evidence="7">
    <location>
        <position position="131"/>
    </location>
    <ligand>
        <name>FMN</name>
        <dbReference type="ChEBI" id="CHEBI:58210"/>
    </ligand>
</feature>
<dbReference type="PIRSF" id="PIRSF000138">
    <property type="entry name" value="Al-hdrx_acd_dh"/>
    <property type="match status" value="1"/>
</dbReference>
<accession>A0A1H0JGJ7</accession>
<dbReference type="EMBL" id="FNII01000027">
    <property type="protein sequence ID" value="SDO42897.1"/>
    <property type="molecule type" value="Genomic_DNA"/>
</dbReference>
<dbReference type="Gene3D" id="3.20.20.70">
    <property type="entry name" value="Aldolase class I"/>
    <property type="match status" value="1"/>
</dbReference>
<name>A0A1H0JGJ7_9GAMM</name>
<dbReference type="InterPro" id="IPR000262">
    <property type="entry name" value="FMN-dep_DH"/>
</dbReference>
<dbReference type="PROSITE" id="PS51349">
    <property type="entry name" value="FMN_HYDROXY_ACID_DH_2"/>
    <property type="match status" value="1"/>
</dbReference>
<feature type="binding site" evidence="7">
    <location>
        <position position="167"/>
    </location>
    <ligand>
        <name>glyoxylate</name>
        <dbReference type="ChEBI" id="CHEBI:36655"/>
    </ligand>
</feature>
<evidence type="ECO:0000313" key="9">
    <source>
        <dbReference type="EMBL" id="SDO42897.1"/>
    </source>
</evidence>
<feature type="binding site" evidence="7">
    <location>
        <position position="278"/>
    </location>
    <ligand>
        <name>glyoxylate</name>
        <dbReference type="ChEBI" id="CHEBI:36655"/>
    </ligand>
</feature>
<feature type="binding site" evidence="7">
    <location>
        <begin position="81"/>
        <end position="83"/>
    </location>
    <ligand>
        <name>FMN</name>
        <dbReference type="ChEBI" id="CHEBI:58210"/>
    </ligand>
</feature>
<comment type="cofactor">
    <cofactor evidence="1">
        <name>FMN</name>
        <dbReference type="ChEBI" id="CHEBI:58210"/>
    </cofactor>
</comment>
<feature type="binding site" evidence="7">
    <location>
        <position position="251"/>
    </location>
    <ligand>
        <name>FMN</name>
        <dbReference type="ChEBI" id="CHEBI:58210"/>
    </ligand>
</feature>
<feature type="binding site" evidence="7">
    <location>
        <position position="273"/>
    </location>
    <ligand>
        <name>FMN</name>
        <dbReference type="ChEBI" id="CHEBI:58210"/>
    </ligand>
</feature>
<keyword evidence="10" id="KW-1185">Reference proteome</keyword>
<feature type="binding site" evidence="7">
    <location>
        <position position="275"/>
    </location>
    <ligand>
        <name>glyoxylate</name>
        <dbReference type="ChEBI" id="CHEBI:36655"/>
    </ligand>
</feature>
<feature type="binding site" evidence="7">
    <location>
        <position position="28"/>
    </location>
    <ligand>
        <name>glyoxylate</name>
        <dbReference type="ChEBI" id="CHEBI:36655"/>
    </ligand>
</feature>
<sequence length="386" mass="42219">MTRLNKIYNIKGMRDAAKARLPRIVFDYLEGGAEDECDLTENNISYDRWKFKPRRLVDLSTVDPTTEILGSPASFPGVVAPTGLNSLFWPNGDIALARAAARAGIPFVLSTASNDSLETVAAQADGERWFQLYVIEKTLATSLVKRAKSLGYSKLVITSDVVFNGKRERDLKNGFGLPMRYSLKTIFDGVTHPAWTMDYLKHGTPKLGNLANEELSPEARAALLRRSMDASFTWNDLAMIRDLWPGQIILKGILHQEDVEKSQQYGIDGVVLSNHGGRQLDTTMSPVDALAKISSESLEGRILVDGGIRRGRDIVKAKALGASSVLIGRAALYGLAAAGEEGAFKALTVLKEEFEGCMKQLGCSTVNQLTSDLVEHASQQENSRSI</sequence>
<organism evidence="9 10">
    <name type="scientific">Vreelandella arcis</name>
    <dbReference type="NCBI Taxonomy" id="416873"/>
    <lineage>
        <taxon>Bacteria</taxon>
        <taxon>Pseudomonadati</taxon>
        <taxon>Pseudomonadota</taxon>
        <taxon>Gammaproteobacteria</taxon>
        <taxon>Oceanospirillales</taxon>
        <taxon>Halomonadaceae</taxon>
        <taxon>Vreelandella</taxon>
    </lineage>
</organism>
<feature type="binding site" evidence="7">
    <location>
        <position position="158"/>
    </location>
    <ligand>
        <name>FMN</name>
        <dbReference type="ChEBI" id="CHEBI:58210"/>
    </ligand>
</feature>
<dbReference type="PANTHER" id="PTHR10578">
    <property type="entry name" value="S -2-HYDROXY-ACID OXIDASE-RELATED"/>
    <property type="match status" value="1"/>
</dbReference>
<dbReference type="STRING" id="416873.SAMN04487951_1278"/>
<feature type="binding site" evidence="7">
    <location>
        <begin position="328"/>
        <end position="329"/>
    </location>
    <ligand>
        <name>FMN</name>
        <dbReference type="ChEBI" id="CHEBI:58210"/>
    </ligand>
</feature>
<feature type="domain" description="FMN hydroxy acid dehydrogenase" evidence="8">
    <location>
        <begin position="2"/>
        <end position="379"/>
    </location>
</feature>
<comment type="similarity">
    <text evidence="5">Belongs to the FMN-dependent alpha-hydroxy acid dehydrogenase family.</text>
</comment>
<dbReference type="RefSeq" id="WP_170833062.1">
    <property type="nucleotide sequence ID" value="NZ_FNII01000027.1"/>
</dbReference>
<feature type="binding site" evidence="7">
    <location>
        <position position="110"/>
    </location>
    <ligand>
        <name>FMN</name>
        <dbReference type="ChEBI" id="CHEBI:58210"/>
    </ligand>
</feature>